<dbReference type="SUPFAM" id="SSF47413">
    <property type="entry name" value="lambda repressor-like DNA-binding domains"/>
    <property type="match status" value="1"/>
</dbReference>
<dbReference type="Gene3D" id="3.40.50.2300">
    <property type="match status" value="2"/>
</dbReference>
<dbReference type="PANTHER" id="PTHR30146">
    <property type="entry name" value="LACI-RELATED TRANSCRIPTIONAL REPRESSOR"/>
    <property type="match status" value="1"/>
</dbReference>
<evidence type="ECO:0000256" key="1">
    <source>
        <dbReference type="ARBA" id="ARBA00022491"/>
    </source>
</evidence>
<name>A0A1W1UVH1_9DEIO</name>
<dbReference type="InterPro" id="IPR010982">
    <property type="entry name" value="Lambda_DNA-bd_dom_sf"/>
</dbReference>
<dbReference type="CDD" id="cd01392">
    <property type="entry name" value="HTH_LacI"/>
    <property type="match status" value="1"/>
</dbReference>
<sequence>MTEKAPKRRKAAGARPTMHDVARVAGVSQTTVSFVLNGRDEAGIAEETKARIAQAVQQLGYRPNAMAQALRRGTTNLLGLITDEIITTPHAVEIIKGAQDAAQAAGKLLVILTVGHDMKGLDQAVEVMIEHRVEGIILATMYHREIQIPPILENIPLVLADCFSSVKSVPALIPDDFRGGFEAVTHLLEQGHTRIGFVTNSDNIPAAHLRLAGYREALTAHGVAFDEDLVVYSPGGTQAGGYEATVKLLSAAGRQRPTALFCFNDRMAMGAYVALNELGLSIPDDMSVMGFDNQLMLSAHLRPGLTTLQLPHYQIGRMSVEQLLHGEPQTEWTLLHCPLIQRDSVVPIPQKRRRLGRKTAAAKSS</sequence>
<dbReference type="PRINTS" id="PR00036">
    <property type="entry name" value="HTHLACI"/>
</dbReference>
<dbReference type="InterPro" id="IPR028082">
    <property type="entry name" value="Peripla_BP_I"/>
</dbReference>
<evidence type="ECO:0000256" key="3">
    <source>
        <dbReference type="ARBA" id="ARBA00023125"/>
    </source>
</evidence>
<evidence type="ECO:0000256" key="2">
    <source>
        <dbReference type="ARBA" id="ARBA00023015"/>
    </source>
</evidence>
<dbReference type="EMBL" id="FWWU01000008">
    <property type="protein sequence ID" value="SMB85145.1"/>
    <property type="molecule type" value="Genomic_DNA"/>
</dbReference>
<keyword evidence="3" id="KW-0238">DNA-binding</keyword>
<dbReference type="PROSITE" id="PS50932">
    <property type="entry name" value="HTH_LACI_2"/>
    <property type="match status" value="1"/>
</dbReference>
<keyword evidence="4" id="KW-0804">Transcription</keyword>
<dbReference type="SUPFAM" id="SSF53822">
    <property type="entry name" value="Periplasmic binding protein-like I"/>
    <property type="match status" value="1"/>
</dbReference>
<dbReference type="Pfam" id="PF00356">
    <property type="entry name" value="LacI"/>
    <property type="match status" value="1"/>
</dbReference>
<dbReference type="PANTHER" id="PTHR30146:SF148">
    <property type="entry name" value="HTH-TYPE TRANSCRIPTIONAL REPRESSOR PURR-RELATED"/>
    <property type="match status" value="1"/>
</dbReference>
<feature type="domain" description="HTH lacI-type" evidence="5">
    <location>
        <begin position="16"/>
        <end position="72"/>
    </location>
</feature>
<dbReference type="GO" id="GO:0003700">
    <property type="term" value="F:DNA-binding transcription factor activity"/>
    <property type="evidence" value="ECO:0007669"/>
    <property type="project" value="TreeGrafter"/>
</dbReference>
<dbReference type="Pfam" id="PF13377">
    <property type="entry name" value="Peripla_BP_3"/>
    <property type="match status" value="1"/>
</dbReference>
<dbReference type="SMART" id="SM00354">
    <property type="entry name" value="HTH_LACI"/>
    <property type="match status" value="1"/>
</dbReference>
<dbReference type="STRING" id="695939.SAMN00790413_03281"/>
<dbReference type="InterPro" id="IPR000843">
    <property type="entry name" value="HTH_LacI"/>
</dbReference>
<dbReference type="GO" id="GO:0000976">
    <property type="term" value="F:transcription cis-regulatory region binding"/>
    <property type="evidence" value="ECO:0007669"/>
    <property type="project" value="TreeGrafter"/>
</dbReference>
<keyword evidence="1" id="KW-0678">Repressor</keyword>
<dbReference type="Proteomes" id="UP000192582">
    <property type="component" value="Unassembled WGS sequence"/>
</dbReference>
<dbReference type="AlphaFoldDB" id="A0A1W1UVH1"/>
<keyword evidence="2" id="KW-0805">Transcription regulation</keyword>
<gene>
    <name evidence="6" type="ORF">SAMN00790413_03281</name>
</gene>
<dbReference type="CDD" id="cd06288">
    <property type="entry name" value="PBP1_sucrose_transcription_regulator"/>
    <property type="match status" value="1"/>
</dbReference>
<protein>
    <submittedName>
        <fullName evidence="6">Transcriptional regulator, LacI family</fullName>
    </submittedName>
</protein>
<accession>A0A1W1UVH1</accession>
<dbReference type="PROSITE" id="PS00356">
    <property type="entry name" value="HTH_LACI_1"/>
    <property type="match status" value="1"/>
</dbReference>
<organism evidence="6 7">
    <name type="scientific">Deinococcus hopiensis KR-140</name>
    <dbReference type="NCBI Taxonomy" id="695939"/>
    <lineage>
        <taxon>Bacteria</taxon>
        <taxon>Thermotogati</taxon>
        <taxon>Deinococcota</taxon>
        <taxon>Deinococci</taxon>
        <taxon>Deinococcales</taxon>
        <taxon>Deinococcaceae</taxon>
        <taxon>Deinococcus</taxon>
    </lineage>
</organism>
<keyword evidence="7" id="KW-1185">Reference proteome</keyword>
<proteinExistence type="predicted"/>
<reference evidence="6 7" key="1">
    <citation type="submission" date="2017-04" db="EMBL/GenBank/DDBJ databases">
        <authorList>
            <person name="Afonso C.L."/>
            <person name="Miller P.J."/>
            <person name="Scott M.A."/>
            <person name="Spackman E."/>
            <person name="Goraichik I."/>
            <person name="Dimitrov K.M."/>
            <person name="Suarez D.L."/>
            <person name="Swayne D.E."/>
        </authorList>
    </citation>
    <scope>NUCLEOTIDE SEQUENCE [LARGE SCALE GENOMIC DNA]</scope>
    <source>
        <strain evidence="6 7">KR-140</strain>
    </source>
</reference>
<evidence type="ECO:0000313" key="6">
    <source>
        <dbReference type="EMBL" id="SMB85145.1"/>
    </source>
</evidence>
<evidence type="ECO:0000259" key="5">
    <source>
        <dbReference type="PROSITE" id="PS50932"/>
    </source>
</evidence>
<dbReference type="InterPro" id="IPR046335">
    <property type="entry name" value="LacI/GalR-like_sensor"/>
</dbReference>
<evidence type="ECO:0000256" key="4">
    <source>
        <dbReference type="ARBA" id="ARBA00023163"/>
    </source>
</evidence>
<dbReference type="Gene3D" id="1.10.260.40">
    <property type="entry name" value="lambda repressor-like DNA-binding domains"/>
    <property type="match status" value="1"/>
</dbReference>
<evidence type="ECO:0000313" key="7">
    <source>
        <dbReference type="Proteomes" id="UP000192582"/>
    </source>
</evidence>